<proteinExistence type="predicted"/>
<dbReference type="Proteomes" id="UP000001423">
    <property type="component" value="Chromosome"/>
</dbReference>
<reference evidence="1 2" key="1">
    <citation type="journal article" date="2003" name="Nature">
        <title>Genome divergence in two Prochlorococcus ecotypes reflects oceanic niche differentiation.</title>
        <authorList>
            <person name="Rocap G."/>
            <person name="Larimer F.W."/>
            <person name="Lamerdin J.E."/>
            <person name="Malfatti S."/>
            <person name="Chain P."/>
            <person name="Ahlgren N.A."/>
            <person name="Arellano A."/>
            <person name="Coleman M."/>
            <person name="Hauser L."/>
            <person name="Hess W.R."/>
            <person name="Johnson Z.I."/>
            <person name="Land M.L."/>
            <person name="Lindell D."/>
            <person name="Post A.F."/>
            <person name="Regala W."/>
            <person name="Shah M."/>
            <person name="Shaw S.L."/>
            <person name="Steglich C."/>
            <person name="Sullivan M.B."/>
            <person name="Ting C.S."/>
            <person name="Tolonen A."/>
            <person name="Webb E.A."/>
            <person name="Zinser E.R."/>
            <person name="Chisholm S.W."/>
        </authorList>
    </citation>
    <scope>NUCLEOTIDE SEQUENCE [LARGE SCALE GENOMIC DNA]</scope>
    <source>
        <strain evidence="2">MIT 9313</strain>
    </source>
</reference>
<sequence>MDQLCGQSINSESLQHDTCDWVLKSIVKVMPAELICAIDKLEKCIHPLSWMLITYTGVDFYQVGCLVLPESLEASQQHDCLAAIFTISVEWKLRDLFNDLNGNFL</sequence>
<evidence type="ECO:0000313" key="1">
    <source>
        <dbReference type="EMBL" id="CAE20565.1"/>
    </source>
</evidence>
<keyword evidence="2" id="KW-1185">Reference proteome</keyword>
<gene>
    <name evidence="1" type="ordered locus">PMT_0390</name>
</gene>
<accession>Q7TV38</accession>
<dbReference type="KEGG" id="pmt:PMT_0390"/>
<dbReference type="EMBL" id="BX548175">
    <property type="protein sequence ID" value="CAE20565.1"/>
    <property type="molecule type" value="Genomic_DNA"/>
</dbReference>
<protein>
    <submittedName>
        <fullName evidence="1">Possible Coproporphyrinogen III oxidase</fullName>
    </submittedName>
</protein>
<dbReference type="AlphaFoldDB" id="Q7TV38"/>
<name>Q7TV38_PROMM</name>
<dbReference type="HOGENOM" id="CLU_2234124_0_0_3"/>
<evidence type="ECO:0000313" key="2">
    <source>
        <dbReference type="Proteomes" id="UP000001423"/>
    </source>
</evidence>
<organism evidence="1 2">
    <name type="scientific">Prochlorococcus marinus (strain MIT 9313)</name>
    <dbReference type="NCBI Taxonomy" id="74547"/>
    <lineage>
        <taxon>Bacteria</taxon>
        <taxon>Bacillati</taxon>
        <taxon>Cyanobacteriota</taxon>
        <taxon>Cyanophyceae</taxon>
        <taxon>Synechococcales</taxon>
        <taxon>Prochlorococcaceae</taxon>
        <taxon>Prochlorococcus</taxon>
    </lineage>
</organism>